<dbReference type="BioCyc" id="PSYR875330:G11XH-5513-MONOMER"/>
<proteinExistence type="predicted"/>
<dbReference type="EMBL" id="ADWY01001464">
    <property type="protein sequence ID" value="EGH17028.1"/>
    <property type="molecule type" value="Genomic_DNA"/>
</dbReference>
<evidence type="ECO:0000313" key="1">
    <source>
        <dbReference type="EMBL" id="EGH17028.1"/>
    </source>
</evidence>
<evidence type="ECO:0000313" key="2">
    <source>
        <dbReference type="Proteomes" id="UP000005466"/>
    </source>
</evidence>
<dbReference type="AlphaFoldDB" id="F3CCN6"/>
<accession>F3CCN6</accession>
<reference evidence="1 2" key="1">
    <citation type="journal article" date="2011" name="PLoS Pathog.">
        <title>Dynamic evolution of pathogenicity revealed by sequencing and comparative genomics of 19 Pseudomonas syringae isolates.</title>
        <authorList>
            <person name="Baltrus D.A."/>
            <person name="Nishimura M.T."/>
            <person name="Romanchuk A."/>
            <person name="Chang J.H."/>
            <person name="Mukhtar M.S."/>
            <person name="Cherkis K."/>
            <person name="Roach J."/>
            <person name="Grant S.R."/>
            <person name="Jones C.D."/>
            <person name="Dangl J.L."/>
        </authorList>
    </citation>
    <scope>NUCLEOTIDE SEQUENCE [LARGE SCALE GENOMIC DNA]</scope>
    <source>
        <strain evidence="2">race 4</strain>
    </source>
</reference>
<feature type="non-terminal residue" evidence="1">
    <location>
        <position position="1"/>
    </location>
</feature>
<dbReference type="HOGENOM" id="CLU_2677029_0_0_6"/>
<organism evidence="1 2">
    <name type="scientific">Pseudomonas savastanoi pv. glycinea str. race 4</name>
    <dbReference type="NCBI Taxonomy" id="875330"/>
    <lineage>
        <taxon>Bacteria</taxon>
        <taxon>Pseudomonadati</taxon>
        <taxon>Pseudomonadota</taxon>
        <taxon>Gammaproteobacteria</taxon>
        <taxon>Pseudomonadales</taxon>
        <taxon>Pseudomonadaceae</taxon>
        <taxon>Pseudomonas</taxon>
    </lineage>
</organism>
<gene>
    <name evidence="1" type="ORF">Pgy4_28845</name>
</gene>
<sequence>KLAISKIACEKNAQHALGVFRCADEYSRRLRIKCRGAVNQYGSWPPVNAMLAETKGVLAYRSSPPGEHARRSVDE</sequence>
<protein>
    <submittedName>
        <fullName evidence="1">Uncharacterized protein</fullName>
    </submittedName>
</protein>
<name>F3CCN6_PSESG</name>
<dbReference type="Proteomes" id="UP000005466">
    <property type="component" value="Unassembled WGS sequence"/>
</dbReference>
<comment type="caution">
    <text evidence="1">The sequence shown here is derived from an EMBL/GenBank/DDBJ whole genome shotgun (WGS) entry which is preliminary data.</text>
</comment>